<organism evidence="4 5">
    <name type="scientific">Stephania yunnanensis</name>
    <dbReference type="NCBI Taxonomy" id="152371"/>
    <lineage>
        <taxon>Eukaryota</taxon>
        <taxon>Viridiplantae</taxon>
        <taxon>Streptophyta</taxon>
        <taxon>Embryophyta</taxon>
        <taxon>Tracheophyta</taxon>
        <taxon>Spermatophyta</taxon>
        <taxon>Magnoliopsida</taxon>
        <taxon>Ranunculales</taxon>
        <taxon>Menispermaceae</taxon>
        <taxon>Menispermoideae</taxon>
        <taxon>Cissampelideae</taxon>
        <taxon>Stephania</taxon>
    </lineage>
</organism>
<reference evidence="4 5" key="1">
    <citation type="submission" date="2024-01" db="EMBL/GenBank/DDBJ databases">
        <title>Genome assemblies of Stephania.</title>
        <authorList>
            <person name="Yang L."/>
        </authorList>
    </citation>
    <scope>NUCLEOTIDE SEQUENCE [LARGE SCALE GENOMIC DNA]</scope>
    <source>
        <strain evidence="4">YNDBR</strain>
        <tissue evidence="4">Leaf</tissue>
    </source>
</reference>
<gene>
    <name evidence="4" type="ORF">Syun_020685</name>
</gene>
<dbReference type="SUPFAM" id="SSF50978">
    <property type="entry name" value="WD40 repeat-like"/>
    <property type="match status" value="1"/>
</dbReference>
<protein>
    <recommendedName>
        <fullName evidence="6">Mitotic checkpoint protein BUB3.3</fullName>
    </recommendedName>
</protein>
<keyword evidence="2" id="KW-0677">Repeat</keyword>
<sequence length="311" mass="35301">MKGTCLEIDIHDAISRVQFAPQSNNLLISSWDSTLRLYDVENGLLRLDASMEVALLGCCFQDETIAVSIGSDCCVRRHDLCSNIHTLLGNHDDLVTSVEYSEESCQTITGGLDRRIISWDMRMENSIGFSKVIDGEVEYMSLRGFYLILAYGTSINMYDLRYLKEPVHTKESCLDYRIRCIRLFPNCQGYAVGSIDGRVAVEFLSQYDTNELSYTFRCHPKSKDGMYYLASVNDIVFHPSRHSAFVTGDNEGYVIKWDSHSRKRLFELPKYQSSVASLSYNHGEQLLAVASSQTLQEANETGAPQIFIYYE</sequence>
<evidence type="ECO:0000256" key="2">
    <source>
        <dbReference type="ARBA" id="ARBA00022737"/>
    </source>
</evidence>
<dbReference type="InterPro" id="IPR036322">
    <property type="entry name" value="WD40_repeat_dom_sf"/>
</dbReference>
<dbReference type="PROSITE" id="PS50082">
    <property type="entry name" value="WD_REPEATS_2"/>
    <property type="match status" value="1"/>
</dbReference>
<name>A0AAP0NP41_9MAGN</name>
<keyword evidence="1 3" id="KW-0853">WD repeat</keyword>
<accession>A0AAP0NP41</accession>
<dbReference type="PROSITE" id="PS50294">
    <property type="entry name" value="WD_REPEATS_REGION"/>
    <property type="match status" value="1"/>
</dbReference>
<dbReference type="Pfam" id="PF00400">
    <property type="entry name" value="WD40"/>
    <property type="match status" value="2"/>
</dbReference>
<dbReference type="SMART" id="SM00320">
    <property type="entry name" value="WD40"/>
    <property type="match status" value="4"/>
</dbReference>
<dbReference type="InterPro" id="IPR015943">
    <property type="entry name" value="WD40/YVTN_repeat-like_dom_sf"/>
</dbReference>
<proteinExistence type="predicted"/>
<feature type="repeat" description="WD" evidence="3">
    <location>
        <begin position="88"/>
        <end position="129"/>
    </location>
</feature>
<dbReference type="AlphaFoldDB" id="A0AAP0NP41"/>
<dbReference type="EMBL" id="JBBNAF010000009">
    <property type="protein sequence ID" value="KAK9113888.1"/>
    <property type="molecule type" value="Genomic_DNA"/>
</dbReference>
<dbReference type="InterPro" id="IPR019775">
    <property type="entry name" value="WD40_repeat_CS"/>
</dbReference>
<keyword evidence="5" id="KW-1185">Reference proteome</keyword>
<evidence type="ECO:0000313" key="5">
    <source>
        <dbReference type="Proteomes" id="UP001420932"/>
    </source>
</evidence>
<dbReference type="PANTHER" id="PTHR10971">
    <property type="entry name" value="MRNA EXPORT FACTOR AND BUB3"/>
    <property type="match status" value="1"/>
</dbReference>
<dbReference type="Proteomes" id="UP001420932">
    <property type="component" value="Unassembled WGS sequence"/>
</dbReference>
<comment type="caution">
    <text evidence="4">The sequence shown here is derived from an EMBL/GenBank/DDBJ whole genome shotgun (WGS) entry which is preliminary data.</text>
</comment>
<evidence type="ECO:0000256" key="3">
    <source>
        <dbReference type="PROSITE-ProRule" id="PRU00221"/>
    </source>
</evidence>
<evidence type="ECO:0000313" key="4">
    <source>
        <dbReference type="EMBL" id="KAK9113888.1"/>
    </source>
</evidence>
<evidence type="ECO:0000256" key="1">
    <source>
        <dbReference type="ARBA" id="ARBA00022574"/>
    </source>
</evidence>
<evidence type="ECO:0008006" key="6">
    <source>
        <dbReference type="Google" id="ProtNLM"/>
    </source>
</evidence>
<dbReference type="InterPro" id="IPR001680">
    <property type="entry name" value="WD40_rpt"/>
</dbReference>
<dbReference type="PROSITE" id="PS00678">
    <property type="entry name" value="WD_REPEATS_1"/>
    <property type="match status" value="1"/>
</dbReference>
<dbReference type="Gene3D" id="2.130.10.10">
    <property type="entry name" value="YVTN repeat-like/Quinoprotein amine dehydrogenase"/>
    <property type="match status" value="1"/>
</dbReference>